<feature type="transmembrane region" description="Helical" evidence="2">
    <location>
        <begin position="12"/>
        <end position="32"/>
    </location>
</feature>
<evidence type="ECO:0000256" key="2">
    <source>
        <dbReference type="SAM" id="Phobius"/>
    </source>
</evidence>
<comment type="similarity">
    <text evidence="1">Belongs to the nematode receptor-like protein sre family.</text>
</comment>
<keyword evidence="2" id="KW-0472">Membrane</keyword>
<dbReference type="InterPro" id="IPR052854">
    <property type="entry name" value="Serpentine_rcpt_epsilon"/>
</dbReference>
<protein>
    <submittedName>
        <fullName evidence="4">G_PROTEIN_RECEP_F1_2 domain-containing protein</fullName>
    </submittedName>
</protein>
<evidence type="ECO:0000313" key="3">
    <source>
        <dbReference type="Proteomes" id="UP000038045"/>
    </source>
</evidence>
<keyword evidence="2" id="KW-0812">Transmembrane</keyword>
<feature type="transmembrane region" description="Helical" evidence="2">
    <location>
        <begin position="204"/>
        <end position="230"/>
    </location>
</feature>
<keyword evidence="3" id="KW-1185">Reference proteome</keyword>
<proteinExistence type="inferred from homology"/>
<evidence type="ECO:0000313" key="4">
    <source>
        <dbReference type="WBParaSite" id="PTRK_0000844050.1"/>
    </source>
</evidence>
<accession>A0A0N4ZK03</accession>
<organism evidence="3 4">
    <name type="scientific">Parastrongyloides trichosuri</name>
    <name type="common">Possum-specific nematode worm</name>
    <dbReference type="NCBI Taxonomy" id="131310"/>
    <lineage>
        <taxon>Eukaryota</taxon>
        <taxon>Metazoa</taxon>
        <taxon>Ecdysozoa</taxon>
        <taxon>Nematoda</taxon>
        <taxon>Chromadorea</taxon>
        <taxon>Rhabditida</taxon>
        <taxon>Tylenchina</taxon>
        <taxon>Panagrolaimomorpha</taxon>
        <taxon>Strongyloidoidea</taxon>
        <taxon>Strongyloididae</taxon>
        <taxon>Parastrongyloides</taxon>
    </lineage>
</organism>
<keyword evidence="2" id="KW-1133">Transmembrane helix</keyword>
<dbReference type="Proteomes" id="UP000038045">
    <property type="component" value="Unplaced"/>
</dbReference>
<evidence type="ECO:0000256" key="1">
    <source>
        <dbReference type="ARBA" id="ARBA00006803"/>
    </source>
</evidence>
<dbReference type="InterPro" id="IPR004151">
    <property type="entry name" value="7TM_GPCR_serpentine_rcpt_Sre"/>
</dbReference>
<feature type="transmembrane region" description="Helical" evidence="2">
    <location>
        <begin position="130"/>
        <end position="153"/>
    </location>
</feature>
<dbReference type="GO" id="GO:0007606">
    <property type="term" value="P:sensory perception of chemical stimulus"/>
    <property type="evidence" value="ECO:0007669"/>
    <property type="project" value="InterPro"/>
</dbReference>
<reference evidence="4" key="1">
    <citation type="submission" date="2017-02" db="UniProtKB">
        <authorList>
            <consortium name="WormBaseParasite"/>
        </authorList>
    </citation>
    <scope>IDENTIFICATION</scope>
</reference>
<dbReference type="PANTHER" id="PTHR47518">
    <property type="entry name" value="SERPENTINE RECEPTOR CLASS EPSILON-13-RELATED"/>
    <property type="match status" value="1"/>
</dbReference>
<feature type="transmembrane region" description="Helical" evidence="2">
    <location>
        <begin position="159"/>
        <end position="177"/>
    </location>
</feature>
<dbReference type="AlphaFoldDB" id="A0A0N4ZK03"/>
<name>A0A0N4ZK03_PARTI</name>
<dbReference type="WBParaSite" id="PTRK_0000844050.1">
    <property type="protein sequence ID" value="PTRK_0000844050.1"/>
    <property type="gene ID" value="PTRK_0000844050"/>
</dbReference>
<dbReference type="PANTHER" id="PTHR47518:SF7">
    <property type="entry name" value="G_PROTEIN_RECEP_F1_2 DOMAIN-CONTAINING PROTEIN"/>
    <property type="match status" value="1"/>
</dbReference>
<dbReference type="Pfam" id="PF03125">
    <property type="entry name" value="Sre"/>
    <property type="match status" value="1"/>
</dbReference>
<feature type="transmembrane region" description="Helical" evidence="2">
    <location>
        <begin position="242"/>
        <end position="262"/>
    </location>
</feature>
<feature type="transmembrane region" description="Helical" evidence="2">
    <location>
        <begin position="44"/>
        <end position="70"/>
    </location>
</feature>
<dbReference type="GO" id="GO:0016020">
    <property type="term" value="C:membrane"/>
    <property type="evidence" value="ECO:0007669"/>
    <property type="project" value="InterPro"/>
</dbReference>
<sequence>MSNEIFFKIIDIFSIIGVFITLILCLLGLKVLSDKVTWHIHLRFNLLLTILIIEIISLTTAFTSVINFFYGNDARHTCAEPWRDIFIYIRLWQLNLNNIYRYIQWLIIFERLASTMYIDRYEKIQSKFYPFLALTFIAGATYITVKIPIMFNFFEDRHIMYIFIDIPICVVFYFLYLKNKQLKLNRDSIQKTLSNKYQVNENIFIMWLFFPIITIHIIQQFLLHLFAISIRFLNISNDECFLIIYSIRTYIFILTLCAIIFVKKLNYYFLNGTTEKKGVLHIRNYKINPITINKNENNYTRDANLYFTLFNKEWK</sequence>